<dbReference type="AlphaFoldDB" id="A0A653DL92"/>
<keyword evidence="3" id="KW-1185">Reference proteome</keyword>
<feature type="transmembrane region" description="Helical" evidence="1">
    <location>
        <begin position="21"/>
        <end position="40"/>
    </location>
</feature>
<organism evidence="2 3">
    <name type="scientific">Callosobruchus maculatus</name>
    <name type="common">Southern cowpea weevil</name>
    <name type="synonym">Pulse bruchid</name>
    <dbReference type="NCBI Taxonomy" id="64391"/>
    <lineage>
        <taxon>Eukaryota</taxon>
        <taxon>Metazoa</taxon>
        <taxon>Ecdysozoa</taxon>
        <taxon>Arthropoda</taxon>
        <taxon>Hexapoda</taxon>
        <taxon>Insecta</taxon>
        <taxon>Pterygota</taxon>
        <taxon>Neoptera</taxon>
        <taxon>Endopterygota</taxon>
        <taxon>Coleoptera</taxon>
        <taxon>Polyphaga</taxon>
        <taxon>Cucujiformia</taxon>
        <taxon>Chrysomeloidea</taxon>
        <taxon>Chrysomelidae</taxon>
        <taxon>Bruchinae</taxon>
        <taxon>Bruchini</taxon>
        <taxon>Callosobruchus</taxon>
    </lineage>
</organism>
<protein>
    <submittedName>
        <fullName evidence="2">Uncharacterized protein</fullName>
    </submittedName>
</protein>
<feature type="transmembrane region" description="Helical" evidence="1">
    <location>
        <begin position="52"/>
        <end position="68"/>
    </location>
</feature>
<keyword evidence="1" id="KW-1133">Transmembrane helix</keyword>
<keyword evidence="1" id="KW-0812">Transmembrane</keyword>
<keyword evidence="1" id="KW-0472">Membrane</keyword>
<evidence type="ECO:0000313" key="2">
    <source>
        <dbReference type="EMBL" id="VEN60759.1"/>
    </source>
</evidence>
<accession>A0A653DL92</accession>
<dbReference type="OrthoDB" id="1470350at2759"/>
<evidence type="ECO:0000256" key="1">
    <source>
        <dbReference type="SAM" id="Phobius"/>
    </source>
</evidence>
<proteinExistence type="predicted"/>
<dbReference type="Proteomes" id="UP000410492">
    <property type="component" value="Unassembled WGS sequence"/>
</dbReference>
<dbReference type="EMBL" id="CAACVG010012755">
    <property type="protein sequence ID" value="VEN60759.1"/>
    <property type="molecule type" value="Genomic_DNA"/>
</dbReference>
<name>A0A653DL92_CALMS</name>
<gene>
    <name evidence="2" type="ORF">CALMAC_LOCUS18351</name>
</gene>
<sequence>MISDSLLLKRIFNLEQDCIRKYLIILCCITICVWYLQTLWKNRALYFRSWNVPGPLAFPIIGCAYILLRAPVS</sequence>
<reference evidence="2 3" key="1">
    <citation type="submission" date="2019-01" db="EMBL/GenBank/DDBJ databases">
        <authorList>
            <person name="Sayadi A."/>
        </authorList>
    </citation>
    <scope>NUCLEOTIDE SEQUENCE [LARGE SCALE GENOMIC DNA]</scope>
</reference>
<feature type="non-terminal residue" evidence="2">
    <location>
        <position position="73"/>
    </location>
</feature>
<evidence type="ECO:0000313" key="3">
    <source>
        <dbReference type="Proteomes" id="UP000410492"/>
    </source>
</evidence>